<evidence type="ECO:0000313" key="2">
    <source>
        <dbReference type="Proteomes" id="UP000019141"/>
    </source>
</evidence>
<protein>
    <submittedName>
        <fullName evidence="1">Uncharacterized protein</fullName>
    </submittedName>
</protein>
<keyword evidence="2" id="KW-1185">Reference proteome</keyword>
<name>W4LRA9_ENTF1</name>
<dbReference type="Proteomes" id="UP000019141">
    <property type="component" value="Unassembled WGS sequence"/>
</dbReference>
<sequence>MADLRRLASTMPSHPPILFFHHGTADQGAAFFGRSWPEARVVSDANKQFYTAFGLSRGSAAQLFGPGALLRGLQATLKDHGIGRPVGDPLLMPGAFLVQNDQVLWQHAYRHVGDHPDFAPVMAHNE</sequence>
<evidence type="ECO:0000313" key="1">
    <source>
        <dbReference type="EMBL" id="ETW99926.1"/>
    </source>
</evidence>
<reference evidence="1 2" key="1">
    <citation type="journal article" date="2014" name="Nature">
        <title>An environmental bacterial taxon with a large and distinct metabolic repertoire.</title>
        <authorList>
            <person name="Wilson M.C."/>
            <person name="Mori T."/>
            <person name="Ruckert C."/>
            <person name="Uria A.R."/>
            <person name="Helf M.J."/>
            <person name="Takada K."/>
            <person name="Gernert C."/>
            <person name="Steffens U.A."/>
            <person name="Heycke N."/>
            <person name="Schmitt S."/>
            <person name="Rinke C."/>
            <person name="Helfrich E.J."/>
            <person name="Brachmann A.O."/>
            <person name="Gurgui C."/>
            <person name="Wakimoto T."/>
            <person name="Kracht M."/>
            <person name="Crusemann M."/>
            <person name="Hentschel U."/>
            <person name="Abe I."/>
            <person name="Matsunaga S."/>
            <person name="Kalinowski J."/>
            <person name="Takeyama H."/>
            <person name="Piel J."/>
        </authorList>
    </citation>
    <scope>NUCLEOTIDE SEQUENCE [LARGE SCALE GENOMIC DNA]</scope>
    <source>
        <strain evidence="2">TSY1</strain>
    </source>
</reference>
<dbReference type="Pfam" id="PF13911">
    <property type="entry name" value="AhpC-TSA_2"/>
    <property type="match status" value="1"/>
</dbReference>
<dbReference type="InterPro" id="IPR032801">
    <property type="entry name" value="PXL2A/B/C"/>
</dbReference>
<proteinExistence type="predicted"/>
<accession>W4LRA9</accession>
<organism evidence="1 2">
    <name type="scientific">Entotheonella factor</name>
    <dbReference type="NCBI Taxonomy" id="1429438"/>
    <lineage>
        <taxon>Bacteria</taxon>
        <taxon>Pseudomonadati</taxon>
        <taxon>Nitrospinota/Tectimicrobiota group</taxon>
        <taxon>Candidatus Tectimicrobiota</taxon>
        <taxon>Candidatus Entotheonellia</taxon>
        <taxon>Candidatus Entotheonellales</taxon>
        <taxon>Candidatus Entotheonellaceae</taxon>
        <taxon>Candidatus Entotheonella</taxon>
    </lineage>
</organism>
<dbReference type="AlphaFoldDB" id="W4LRA9"/>
<gene>
    <name evidence="1" type="ORF">ETSY1_13140</name>
</gene>
<dbReference type="EMBL" id="AZHW01000392">
    <property type="protein sequence ID" value="ETW99926.1"/>
    <property type="molecule type" value="Genomic_DNA"/>
</dbReference>
<dbReference type="HOGENOM" id="CLU_128081_0_0_7"/>
<comment type="caution">
    <text evidence="1">The sequence shown here is derived from an EMBL/GenBank/DDBJ whole genome shotgun (WGS) entry which is preliminary data.</text>
</comment>